<evidence type="ECO:0000313" key="1">
    <source>
        <dbReference type="EMBL" id="MPL71841.1"/>
    </source>
</evidence>
<reference evidence="1" key="1">
    <citation type="submission" date="2019-08" db="EMBL/GenBank/DDBJ databases">
        <authorList>
            <person name="Kucharzyk K."/>
            <person name="Murdoch R.W."/>
            <person name="Higgins S."/>
            <person name="Loffler F."/>
        </authorList>
    </citation>
    <scope>NUCLEOTIDE SEQUENCE</scope>
</reference>
<organism evidence="1">
    <name type="scientific">bioreactor metagenome</name>
    <dbReference type="NCBI Taxonomy" id="1076179"/>
    <lineage>
        <taxon>unclassified sequences</taxon>
        <taxon>metagenomes</taxon>
        <taxon>ecological metagenomes</taxon>
    </lineage>
</organism>
<gene>
    <name evidence="1" type="ORF">SDC9_17619</name>
</gene>
<dbReference type="AlphaFoldDB" id="A0A644U1V2"/>
<dbReference type="EMBL" id="VSSQ01000062">
    <property type="protein sequence ID" value="MPL71841.1"/>
    <property type="molecule type" value="Genomic_DNA"/>
</dbReference>
<accession>A0A644U1V2</accession>
<comment type="caution">
    <text evidence="1">The sequence shown here is derived from an EMBL/GenBank/DDBJ whole genome shotgun (WGS) entry which is preliminary data.</text>
</comment>
<sequence>MISGFLLILAFCCYLNPVCLPSEQLPVNPPGYFKSLVFYRLFLVCWAFLSFSQPAFSQSESAVPLPDLSNELGNKYYDAVDYLLKNTWMADTLLEEKIRPDLAFSAVIPQMMRYSALRDLVEGGALRTLYIQSGRKYSHYTAGRFQMKASFAELVERNYSRQKMGPYKFILSNTTKARSERARRLESEKWQLRYLVMFVKLMDKRYAHIKWKNDEDKARFYATAFDVGFNRDMRTIERMMTGKTLSRKSKQIKSKYRTGDVAVWFMINDGHRFRPDHSGGVVTGAGNN</sequence>
<protein>
    <submittedName>
        <fullName evidence="1">Uncharacterized protein</fullName>
    </submittedName>
</protein>
<name>A0A644U1V2_9ZZZZ</name>
<proteinExistence type="predicted"/>